<dbReference type="Proteomes" id="UP001336250">
    <property type="component" value="Unassembled WGS sequence"/>
</dbReference>
<keyword evidence="3" id="KW-1185">Reference proteome</keyword>
<evidence type="ECO:0000313" key="2">
    <source>
        <dbReference type="EMBL" id="MEF7616554.1"/>
    </source>
</evidence>
<comment type="caution">
    <text evidence="2">The sequence shown here is derived from an EMBL/GenBank/DDBJ whole genome shotgun (WGS) entry which is preliminary data.</text>
</comment>
<keyword evidence="1" id="KW-1133">Transmembrane helix</keyword>
<proteinExistence type="predicted"/>
<evidence type="ECO:0000313" key="3">
    <source>
        <dbReference type="Proteomes" id="UP001336250"/>
    </source>
</evidence>
<dbReference type="AlphaFoldDB" id="A0AAW9QBC0"/>
<name>A0AAW9QBC0_9BURK</name>
<accession>A0AAW9QBC0</accession>
<feature type="transmembrane region" description="Helical" evidence="1">
    <location>
        <begin position="684"/>
        <end position="705"/>
    </location>
</feature>
<protein>
    <recommendedName>
        <fullName evidence="4">EF-hand domain-containing protein</fullName>
    </recommendedName>
</protein>
<reference evidence="2 3" key="1">
    <citation type="submission" date="2024-02" db="EMBL/GenBank/DDBJ databases">
        <title>Genome sequence of Aquincola sp. MAHUQ-54.</title>
        <authorList>
            <person name="Huq M.A."/>
        </authorList>
    </citation>
    <scope>NUCLEOTIDE SEQUENCE [LARGE SCALE GENOMIC DNA]</scope>
    <source>
        <strain evidence="2 3">MAHUQ-54</strain>
    </source>
</reference>
<sequence length="726" mass="76708">MAHAWQFFRAGGVDQVVIASGADIAHLRELDQKLWVALACPTRGIDFDPRTLDLIDTDHDGRIRAPELIAACEWACARLKDPQSLVQGGARLALDALDDACPEGAALLEEARRTLQRHGDADATDIGLEQIGERQKHLAGERFNGDGVVTPATAGDDKALATLIERIVHVQGAVADAGGGQGTDRARATAFLDAAQALFDWHTRGEQDCGGLRAAAQAVDAVHDKVEDFFARCRLASYDARAAEALGAPPPEELRGYATQTLSLAADPLRQLPLAPVAPGRPLPLGEGANPAWQAALAALRTQAVAPLLGDDQAGLDEGRWQQLKARVAPCRAWLAQRPAGPVAALGVDAVRALVGADLGETRARLTSLIEQDLAAAPVHGHVNDLEKLVRLQRDLLPLLRNFVSFAAFYRREGAVFQAGRLFLDGRSCDLTVQVADAAKHAVVAGLAKAYLAYCECVRGKEKMTIAAAFTAGDVDFLFVGRNGLFYDREGRDWDARIIKVIENPISIGQAFLSPYKKFLRMIEEQVAKRAAASDATAQGKLGGWAGRIASADKSPPASAAAAPDAGAAAASRGRVDVGTVAALGVALGSISAVIVGVFAKFVDLGWWIPLAILGIVLSISGPSMLIAWLKLRQRSLGPILDAGGWAINGRMRLNVRLGASLSQTAHLPPGTYRRPDPFAERHGARWAVAAVVLAAAVAGGAWWAGWLDGALPLSLQRAPAVAVTG</sequence>
<feature type="transmembrane region" description="Helical" evidence="1">
    <location>
        <begin position="581"/>
        <end position="600"/>
    </location>
</feature>
<dbReference type="EMBL" id="JAZIBG010000046">
    <property type="protein sequence ID" value="MEF7616554.1"/>
    <property type="molecule type" value="Genomic_DNA"/>
</dbReference>
<organism evidence="2 3">
    <name type="scientific">Aquincola agrisoli</name>
    <dbReference type="NCBI Taxonomy" id="3119538"/>
    <lineage>
        <taxon>Bacteria</taxon>
        <taxon>Pseudomonadati</taxon>
        <taxon>Pseudomonadota</taxon>
        <taxon>Betaproteobacteria</taxon>
        <taxon>Burkholderiales</taxon>
        <taxon>Sphaerotilaceae</taxon>
        <taxon>Aquincola</taxon>
    </lineage>
</organism>
<evidence type="ECO:0008006" key="4">
    <source>
        <dbReference type="Google" id="ProtNLM"/>
    </source>
</evidence>
<gene>
    <name evidence="2" type="ORF">V4F39_21750</name>
</gene>
<evidence type="ECO:0000256" key="1">
    <source>
        <dbReference type="SAM" id="Phobius"/>
    </source>
</evidence>
<feature type="transmembrane region" description="Helical" evidence="1">
    <location>
        <begin position="606"/>
        <end position="630"/>
    </location>
</feature>
<keyword evidence="1" id="KW-0812">Transmembrane</keyword>
<dbReference type="RefSeq" id="WP_332292082.1">
    <property type="nucleotide sequence ID" value="NZ_JAZIBG010000046.1"/>
</dbReference>
<keyword evidence="1" id="KW-0472">Membrane</keyword>